<dbReference type="AlphaFoldDB" id="A0A4Q9DE81"/>
<dbReference type="Proteomes" id="UP000293142">
    <property type="component" value="Unassembled WGS sequence"/>
</dbReference>
<dbReference type="InterPro" id="IPR009899">
    <property type="entry name" value="ArdA"/>
</dbReference>
<proteinExistence type="predicted"/>
<dbReference type="Pfam" id="PF07275">
    <property type="entry name" value="ArdA"/>
    <property type="match status" value="1"/>
</dbReference>
<dbReference type="InterPro" id="IPR041895">
    <property type="entry name" value="ArdA_dom1"/>
</dbReference>
<gene>
    <name evidence="1" type="ORF">EYB31_35020</name>
</gene>
<dbReference type="EMBL" id="SIRE01000036">
    <property type="protein sequence ID" value="TBL69789.1"/>
    <property type="molecule type" value="Genomic_DNA"/>
</dbReference>
<evidence type="ECO:0000313" key="2">
    <source>
        <dbReference type="Proteomes" id="UP000293142"/>
    </source>
</evidence>
<name>A0A4Q9DE81_9BACL</name>
<organism evidence="1 2">
    <name type="scientific">Paenibacillus thalictri</name>
    <dbReference type="NCBI Taxonomy" id="2527873"/>
    <lineage>
        <taxon>Bacteria</taxon>
        <taxon>Bacillati</taxon>
        <taxon>Bacillota</taxon>
        <taxon>Bacilli</taxon>
        <taxon>Bacillales</taxon>
        <taxon>Paenibacillaceae</taxon>
        <taxon>Paenibacillus</taxon>
    </lineage>
</organism>
<dbReference type="Gene3D" id="3.10.20.480">
    <property type="entry name" value="Antirestriction protein ArdA, domain 1"/>
    <property type="match status" value="1"/>
</dbReference>
<reference evidence="1 2" key="1">
    <citation type="submission" date="2019-02" db="EMBL/GenBank/DDBJ databases">
        <title>Paenibacillus sp. nov., isolated from surface-sterilized tissue of Thalictrum simplex L.</title>
        <authorList>
            <person name="Tuo L."/>
        </authorList>
    </citation>
    <scope>NUCLEOTIDE SEQUENCE [LARGE SCALE GENOMIC DNA]</scope>
    <source>
        <strain evidence="1 2">N2SHLJ1</strain>
    </source>
</reference>
<protein>
    <submittedName>
        <fullName evidence="1">Antirestriction protein ArdA</fullName>
    </submittedName>
</protein>
<sequence length="164" mass="18666">MQIRICLAKERTCGRTTIEGTWLTLPVSRDELEQAMQRIEDNDTKCLIVDFDAPFIIDRYDDVFAINDAAAVLGQYDYRLVYALCGCTEGVDQVIHILKGGHYVVYYDVGSLRDVADELVRLGYYGCVPAGITRFIDYDKMVAELEEAGWHMQYEIRVAVLPLL</sequence>
<evidence type="ECO:0000313" key="1">
    <source>
        <dbReference type="EMBL" id="TBL69789.1"/>
    </source>
</evidence>
<keyword evidence="2" id="KW-1185">Reference proteome</keyword>
<dbReference type="OrthoDB" id="944647at2"/>
<dbReference type="RefSeq" id="WP_131018250.1">
    <property type="nucleotide sequence ID" value="NZ_SIRE01000036.1"/>
</dbReference>
<comment type="caution">
    <text evidence="1">The sequence shown here is derived from an EMBL/GenBank/DDBJ whole genome shotgun (WGS) entry which is preliminary data.</text>
</comment>
<accession>A0A4Q9DE81</accession>